<feature type="modified residue" description="4-aspartylphosphate" evidence="1">
    <location>
        <position position="51"/>
    </location>
</feature>
<dbReference type="NCBIfam" id="TIGR00254">
    <property type="entry name" value="GGDEF"/>
    <property type="match status" value="1"/>
</dbReference>
<dbReference type="FunFam" id="3.30.70.270:FF:000001">
    <property type="entry name" value="Diguanylate cyclase domain protein"/>
    <property type="match status" value="1"/>
</dbReference>
<dbReference type="EMBL" id="MIJE01000030">
    <property type="protein sequence ID" value="OEF96742.1"/>
    <property type="molecule type" value="Genomic_DNA"/>
</dbReference>
<comment type="caution">
    <text evidence="4">The sequence shown here is derived from an EMBL/GenBank/DDBJ whole genome shotgun (WGS) entry which is preliminary data.</text>
</comment>
<dbReference type="GO" id="GO:0000160">
    <property type="term" value="P:phosphorelay signal transduction system"/>
    <property type="evidence" value="ECO:0007669"/>
    <property type="project" value="InterPro"/>
</dbReference>
<dbReference type="PROSITE" id="PS50110">
    <property type="entry name" value="RESPONSE_REGULATORY"/>
    <property type="match status" value="1"/>
</dbReference>
<feature type="domain" description="GGDEF" evidence="3">
    <location>
        <begin position="168"/>
        <end position="305"/>
    </location>
</feature>
<dbReference type="CDD" id="cd01949">
    <property type="entry name" value="GGDEF"/>
    <property type="match status" value="1"/>
</dbReference>
<dbReference type="Proteomes" id="UP000094296">
    <property type="component" value="Unassembled WGS sequence"/>
</dbReference>
<dbReference type="SMART" id="SM00448">
    <property type="entry name" value="REC"/>
    <property type="match status" value="1"/>
</dbReference>
<evidence type="ECO:0000259" key="3">
    <source>
        <dbReference type="PROSITE" id="PS50887"/>
    </source>
</evidence>
<dbReference type="GO" id="GO:0005886">
    <property type="term" value="C:plasma membrane"/>
    <property type="evidence" value="ECO:0007669"/>
    <property type="project" value="TreeGrafter"/>
</dbReference>
<dbReference type="InterPro" id="IPR011006">
    <property type="entry name" value="CheY-like_superfamily"/>
</dbReference>
<gene>
    <name evidence="4" type="ORF">BHF68_06625</name>
</gene>
<evidence type="ECO:0000256" key="1">
    <source>
        <dbReference type="PROSITE-ProRule" id="PRU00169"/>
    </source>
</evidence>
<dbReference type="InterPro" id="IPR001789">
    <property type="entry name" value="Sig_transdc_resp-reg_receiver"/>
</dbReference>
<sequence length="319" mass="35807">MAILIIDDCKDTQMLIKKFLEDDCKANLVFADSGQAGIETLNDEIELILLDIVMPGKDGIETCKEIKSMTAYKDIPIIIVTQHKEIDVLEKAFAAGASDFIGKPFNRIELRARVCSMMMLSKEMKKRQEKELELTKLSTLDGLTGVSNRRYFDQMLEREMGTATRNGTPLSLILFDVDFFKRYNDRYGHLAGDEALKAIAEVSRQQLKRPADIVCRYGGEEFVVLLPDTRIDGAFIVAEEMRRAIEALQLPHEDSEISEVLTVSLGVAELTDAKAETPSMLIKHADAALYHAKNNGRNKTVSYNKELVQCSFLSNTCEL</sequence>
<feature type="domain" description="Response regulatory" evidence="2">
    <location>
        <begin position="2"/>
        <end position="118"/>
    </location>
</feature>
<dbReference type="STRING" id="766136.BHF68_06625"/>
<evidence type="ECO:0008006" key="6">
    <source>
        <dbReference type="Google" id="ProtNLM"/>
    </source>
</evidence>
<dbReference type="SUPFAM" id="SSF55073">
    <property type="entry name" value="Nucleotide cyclase"/>
    <property type="match status" value="1"/>
</dbReference>
<dbReference type="InterPro" id="IPR029787">
    <property type="entry name" value="Nucleotide_cyclase"/>
</dbReference>
<dbReference type="OrthoDB" id="9759607at2"/>
<evidence type="ECO:0000259" key="2">
    <source>
        <dbReference type="PROSITE" id="PS50110"/>
    </source>
</evidence>
<reference evidence="4 5" key="1">
    <citation type="submission" date="2016-09" db="EMBL/GenBank/DDBJ databases">
        <title>Draft genome sequence for the type strain of Desulfuribacillus alkaliarsenatis AHT28, an obligately anaerobic, sulfidogenic bacterium isolated from Russian soda lake sediments.</title>
        <authorList>
            <person name="Abin C.A."/>
            <person name="Hollibaugh J.T."/>
        </authorList>
    </citation>
    <scope>NUCLEOTIDE SEQUENCE [LARGE SCALE GENOMIC DNA]</scope>
    <source>
        <strain evidence="4 5">AHT28</strain>
    </source>
</reference>
<keyword evidence="1" id="KW-0597">Phosphoprotein</keyword>
<dbReference type="AlphaFoldDB" id="A0A1E5G1N6"/>
<dbReference type="SUPFAM" id="SSF52172">
    <property type="entry name" value="CheY-like"/>
    <property type="match status" value="1"/>
</dbReference>
<dbReference type="InterPro" id="IPR000160">
    <property type="entry name" value="GGDEF_dom"/>
</dbReference>
<keyword evidence="5" id="KW-1185">Reference proteome</keyword>
<organism evidence="4 5">
    <name type="scientific">Desulfuribacillus alkaliarsenatis</name>
    <dbReference type="NCBI Taxonomy" id="766136"/>
    <lineage>
        <taxon>Bacteria</taxon>
        <taxon>Bacillati</taxon>
        <taxon>Bacillota</taxon>
        <taxon>Desulfuribacillia</taxon>
        <taxon>Desulfuribacillales</taxon>
        <taxon>Desulfuribacillaceae</taxon>
        <taxon>Desulfuribacillus</taxon>
    </lineage>
</organism>
<dbReference type="Gene3D" id="3.40.50.2300">
    <property type="match status" value="1"/>
</dbReference>
<dbReference type="GO" id="GO:0043709">
    <property type="term" value="P:cell adhesion involved in single-species biofilm formation"/>
    <property type="evidence" value="ECO:0007669"/>
    <property type="project" value="TreeGrafter"/>
</dbReference>
<dbReference type="Pfam" id="PF00990">
    <property type="entry name" value="GGDEF"/>
    <property type="match status" value="1"/>
</dbReference>
<dbReference type="RefSeq" id="WP_069643325.1">
    <property type="nucleotide sequence ID" value="NZ_MIJE01000030.1"/>
</dbReference>
<proteinExistence type="predicted"/>
<dbReference type="SMART" id="SM00267">
    <property type="entry name" value="GGDEF"/>
    <property type="match status" value="1"/>
</dbReference>
<dbReference type="GO" id="GO:1902201">
    <property type="term" value="P:negative regulation of bacterial-type flagellum-dependent cell motility"/>
    <property type="evidence" value="ECO:0007669"/>
    <property type="project" value="TreeGrafter"/>
</dbReference>
<dbReference type="Gene3D" id="3.30.70.270">
    <property type="match status" value="1"/>
</dbReference>
<evidence type="ECO:0000313" key="4">
    <source>
        <dbReference type="EMBL" id="OEF96742.1"/>
    </source>
</evidence>
<accession>A0A1E5G1N6</accession>
<dbReference type="InterPro" id="IPR050469">
    <property type="entry name" value="Diguanylate_Cyclase"/>
</dbReference>
<evidence type="ECO:0000313" key="5">
    <source>
        <dbReference type="Proteomes" id="UP000094296"/>
    </source>
</evidence>
<dbReference type="PANTHER" id="PTHR45138">
    <property type="entry name" value="REGULATORY COMPONENTS OF SENSORY TRANSDUCTION SYSTEM"/>
    <property type="match status" value="1"/>
</dbReference>
<dbReference type="InterPro" id="IPR043128">
    <property type="entry name" value="Rev_trsase/Diguanyl_cyclase"/>
</dbReference>
<dbReference type="PROSITE" id="PS50887">
    <property type="entry name" value="GGDEF"/>
    <property type="match status" value="1"/>
</dbReference>
<name>A0A1E5G1N6_9FIRM</name>
<dbReference type="GO" id="GO:0052621">
    <property type="term" value="F:diguanylate cyclase activity"/>
    <property type="evidence" value="ECO:0007669"/>
    <property type="project" value="TreeGrafter"/>
</dbReference>
<dbReference type="PANTHER" id="PTHR45138:SF9">
    <property type="entry name" value="DIGUANYLATE CYCLASE DGCM-RELATED"/>
    <property type="match status" value="1"/>
</dbReference>
<protein>
    <recommendedName>
        <fullName evidence="6">Diguanylate cyclase response regulator</fullName>
    </recommendedName>
</protein>
<dbReference type="Pfam" id="PF00072">
    <property type="entry name" value="Response_reg"/>
    <property type="match status" value="1"/>
</dbReference>